<dbReference type="AlphaFoldDB" id="A0A2G6KFZ5"/>
<evidence type="ECO:0008006" key="3">
    <source>
        <dbReference type="Google" id="ProtNLM"/>
    </source>
</evidence>
<comment type="caution">
    <text evidence="1">The sequence shown here is derived from an EMBL/GenBank/DDBJ whole genome shotgun (WGS) entry which is preliminary data.</text>
</comment>
<name>A0A2G6KFZ5_9BACT</name>
<dbReference type="InterPro" id="IPR029039">
    <property type="entry name" value="Flavoprotein-like_sf"/>
</dbReference>
<protein>
    <recommendedName>
        <fullName evidence="3">Flavodoxin-like domain-containing protein</fullName>
    </recommendedName>
</protein>
<dbReference type="SUPFAM" id="SSF52218">
    <property type="entry name" value="Flavoproteins"/>
    <property type="match status" value="1"/>
</dbReference>
<reference evidence="1 2" key="1">
    <citation type="submission" date="2017-10" db="EMBL/GenBank/DDBJ databases">
        <title>Novel microbial diversity and functional potential in the marine mammal oral microbiome.</title>
        <authorList>
            <person name="Dudek N.K."/>
            <person name="Sun C.L."/>
            <person name="Burstein D."/>
            <person name="Kantor R.S."/>
            <person name="Aliaga Goltsman D.S."/>
            <person name="Bik E.M."/>
            <person name="Thomas B.C."/>
            <person name="Banfield J.F."/>
            <person name="Relman D.A."/>
        </authorList>
    </citation>
    <scope>NUCLEOTIDE SEQUENCE [LARGE SCALE GENOMIC DNA]</scope>
    <source>
        <strain evidence="1">DOLJORAL78_47_16</strain>
    </source>
</reference>
<evidence type="ECO:0000313" key="2">
    <source>
        <dbReference type="Proteomes" id="UP000230821"/>
    </source>
</evidence>
<organism evidence="1 2">
    <name type="scientific">candidate division KSB3 bacterium</name>
    <dbReference type="NCBI Taxonomy" id="2044937"/>
    <lineage>
        <taxon>Bacteria</taxon>
        <taxon>candidate division KSB3</taxon>
    </lineage>
</organism>
<proteinExistence type="predicted"/>
<gene>
    <name evidence="1" type="ORF">CSA56_07340</name>
</gene>
<dbReference type="Gene3D" id="3.40.50.360">
    <property type="match status" value="1"/>
</dbReference>
<dbReference type="EMBL" id="PDSK01000082">
    <property type="protein sequence ID" value="PIE34596.1"/>
    <property type="molecule type" value="Genomic_DNA"/>
</dbReference>
<dbReference type="Proteomes" id="UP000230821">
    <property type="component" value="Unassembled WGS sequence"/>
</dbReference>
<accession>A0A2G6KFZ5</accession>
<sequence length="135" mass="15115">MKVAIIYSSQHQKLDQTARALGRTLETQGHRVEYLPITKSERPKSVRQYDFIYLGSVSEGTFGGKIPQEVSEYIKQCRGFENSKSGAFMLKRAIGFNNKGLKRLMGVLESAGSMVLDFQLVTANADVELLAKRLK</sequence>
<evidence type="ECO:0000313" key="1">
    <source>
        <dbReference type="EMBL" id="PIE34596.1"/>
    </source>
</evidence>